<feature type="region of interest" description="Disordered" evidence="1">
    <location>
        <begin position="1"/>
        <end position="64"/>
    </location>
</feature>
<name>A0A4Z2GCZ5_9TELE</name>
<comment type="caution">
    <text evidence="2">The sequence shown here is derived from an EMBL/GenBank/DDBJ whole genome shotgun (WGS) entry which is preliminary data.</text>
</comment>
<sequence length="83" mass="9222">MPGNPSQSHGEARLTDGRLPSPPNTRASASTVHRGRDREAYRRSEAEGERWELPSGSGGHREPTPGFILAHSFVRLWEGKLFE</sequence>
<accession>A0A4Z2GCZ5</accession>
<proteinExistence type="predicted"/>
<organism evidence="2 3">
    <name type="scientific">Liparis tanakae</name>
    <name type="common">Tanaka's snailfish</name>
    <dbReference type="NCBI Taxonomy" id="230148"/>
    <lineage>
        <taxon>Eukaryota</taxon>
        <taxon>Metazoa</taxon>
        <taxon>Chordata</taxon>
        <taxon>Craniata</taxon>
        <taxon>Vertebrata</taxon>
        <taxon>Euteleostomi</taxon>
        <taxon>Actinopterygii</taxon>
        <taxon>Neopterygii</taxon>
        <taxon>Teleostei</taxon>
        <taxon>Neoteleostei</taxon>
        <taxon>Acanthomorphata</taxon>
        <taxon>Eupercaria</taxon>
        <taxon>Perciformes</taxon>
        <taxon>Cottioidei</taxon>
        <taxon>Cottales</taxon>
        <taxon>Liparidae</taxon>
        <taxon>Liparis</taxon>
    </lineage>
</organism>
<evidence type="ECO:0000256" key="1">
    <source>
        <dbReference type="SAM" id="MobiDB-lite"/>
    </source>
</evidence>
<reference evidence="2 3" key="1">
    <citation type="submission" date="2019-03" db="EMBL/GenBank/DDBJ databases">
        <title>First draft genome of Liparis tanakae, snailfish: a comprehensive survey of snailfish specific genes.</title>
        <authorList>
            <person name="Kim W."/>
            <person name="Song I."/>
            <person name="Jeong J.-H."/>
            <person name="Kim D."/>
            <person name="Kim S."/>
            <person name="Ryu S."/>
            <person name="Song J.Y."/>
            <person name="Lee S.K."/>
        </authorList>
    </citation>
    <scope>NUCLEOTIDE SEQUENCE [LARGE SCALE GENOMIC DNA]</scope>
    <source>
        <tissue evidence="2">Muscle</tissue>
    </source>
</reference>
<keyword evidence="3" id="KW-1185">Reference proteome</keyword>
<dbReference type="Proteomes" id="UP000314294">
    <property type="component" value="Unassembled WGS sequence"/>
</dbReference>
<dbReference type="EMBL" id="SRLO01000593">
    <property type="protein sequence ID" value="TNN51130.1"/>
    <property type="molecule type" value="Genomic_DNA"/>
</dbReference>
<feature type="compositionally biased region" description="Basic and acidic residues" evidence="1">
    <location>
        <begin position="34"/>
        <end position="52"/>
    </location>
</feature>
<protein>
    <submittedName>
        <fullName evidence="2">Uncharacterized protein</fullName>
    </submittedName>
</protein>
<evidence type="ECO:0000313" key="3">
    <source>
        <dbReference type="Proteomes" id="UP000314294"/>
    </source>
</evidence>
<gene>
    <name evidence="2" type="ORF">EYF80_038651</name>
</gene>
<evidence type="ECO:0000313" key="2">
    <source>
        <dbReference type="EMBL" id="TNN51130.1"/>
    </source>
</evidence>
<dbReference type="AlphaFoldDB" id="A0A4Z2GCZ5"/>